<dbReference type="STRING" id="418495.SAMN05216215_10662"/>
<keyword evidence="5" id="KW-0276">Fatty acid metabolism</keyword>
<dbReference type="InterPro" id="IPR046373">
    <property type="entry name" value="Acyl-CoA_Oxase/DH_mid-dom_sf"/>
</dbReference>
<comment type="cofactor">
    <cofactor evidence="1">
        <name>FAD</name>
        <dbReference type="ChEBI" id="CHEBI:57692"/>
    </cofactor>
</comment>
<dbReference type="Proteomes" id="UP000199529">
    <property type="component" value="Unassembled WGS sequence"/>
</dbReference>
<dbReference type="EMBL" id="FNOK01000066">
    <property type="protein sequence ID" value="SDZ37930.1"/>
    <property type="molecule type" value="Genomic_DNA"/>
</dbReference>
<keyword evidence="3" id="KW-0285">Flavoprotein</keyword>
<dbReference type="GO" id="GO:0071949">
    <property type="term" value="F:FAD binding"/>
    <property type="evidence" value="ECO:0007669"/>
    <property type="project" value="InterPro"/>
</dbReference>
<dbReference type="SUPFAM" id="SSF47203">
    <property type="entry name" value="Acyl-CoA dehydrogenase C-terminal domain-like"/>
    <property type="match status" value="2"/>
</dbReference>
<keyword evidence="4" id="KW-0274">FAD</keyword>
<dbReference type="GO" id="GO:0005504">
    <property type="term" value="F:fatty acid binding"/>
    <property type="evidence" value="ECO:0007669"/>
    <property type="project" value="TreeGrafter"/>
</dbReference>
<evidence type="ECO:0000256" key="2">
    <source>
        <dbReference type="ARBA" id="ARBA00006288"/>
    </source>
</evidence>
<dbReference type="RefSeq" id="WP_093276702.1">
    <property type="nucleotide sequence ID" value="NZ_FNOK01000066.1"/>
</dbReference>
<evidence type="ECO:0000259" key="8">
    <source>
        <dbReference type="Pfam" id="PF01756"/>
    </source>
</evidence>
<dbReference type="PANTHER" id="PTHR10909:SF382">
    <property type="entry name" value="ACYL-COENZYME A OXIDASE"/>
    <property type="match status" value="1"/>
</dbReference>
<gene>
    <name evidence="10" type="ORF">SAMN05216215_10662</name>
</gene>
<name>A0A1H3SJP3_9PSEU</name>
<feature type="domain" description="Acyl-CoA oxidase C-terminal" evidence="8">
    <location>
        <begin position="470"/>
        <end position="611"/>
    </location>
</feature>
<evidence type="ECO:0000256" key="3">
    <source>
        <dbReference type="ARBA" id="ARBA00022630"/>
    </source>
</evidence>
<keyword evidence="7" id="KW-0443">Lipid metabolism</keyword>
<dbReference type="Gene3D" id="1.20.140.10">
    <property type="entry name" value="Butyryl-CoA Dehydrogenase, subunit A, domain 3"/>
    <property type="match status" value="2"/>
</dbReference>
<dbReference type="FunFam" id="1.20.140.10:FF:000007">
    <property type="entry name" value="Acyl-coenzyme A oxidase"/>
    <property type="match status" value="1"/>
</dbReference>
<dbReference type="InterPro" id="IPR036250">
    <property type="entry name" value="AcylCo_DH-like_C"/>
</dbReference>
<dbReference type="InterPro" id="IPR012258">
    <property type="entry name" value="Acyl-CoA_oxidase"/>
</dbReference>
<dbReference type="Pfam" id="PF22924">
    <property type="entry name" value="ACOX_C_alpha1"/>
    <property type="match status" value="1"/>
</dbReference>
<protein>
    <submittedName>
        <fullName evidence="10">Acyl-coenzyme A oxidase</fullName>
    </submittedName>
</protein>
<dbReference type="SUPFAM" id="SSF56645">
    <property type="entry name" value="Acyl-CoA dehydrogenase NM domain-like"/>
    <property type="match status" value="1"/>
</dbReference>
<proteinExistence type="inferred from homology"/>
<dbReference type="PIRSF" id="PIRSF000168">
    <property type="entry name" value="Acyl-CoA_oxidase"/>
    <property type="match status" value="1"/>
</dbReference>
<dbReference type="InterPro" id="IPR009100">
    <property type="entry name" value="AcylCoA_DH/oxidase_NM_dom_sf"/>
</dbReference>
<comment type="similarity">
    <text evidence="2">Belongs to the acyl-CoA oxidase family.</text>
</comment>
<evidence type="ECO:0000256" key="4">
    <source>
        <dbReference type="ARBA" id="ARBA00022827"/>
    </source>
</evidence>
<evidence type="ECO:0000313" key="11">
    <source>
        <dbReference type="Proteomes" id="UP000199529"/>
    </source>
</evidence>
<feature type="domain" description="Acyl-CoA oxidase C-alpha1" evidence="9">
    <location>
        <begin position="297"/>
        <end position="441"/>
    </location>
</feature>
<dbReference type="Pfam" id="PF01756">
    <property type="entry name" value="ACOX"/>
    <property type="match status" value="1"/>
</dbReference>
<dbReference type="InterPro" id="IPR002655">
    <property type="entry name" value="Acyl-CoA_oxidase_C"/>
</dbReference>
<evidence type="ECO:0000313" key="10">
    <source>
        <dbReference type="EMBL" id="SDZ37930.1"/>
    </source>
</evidence>
<dbReference type="AlphaFoldDB" id="A0A1H3SJP3"/>
<evidence type="ECO:0000256" key="1">
    <source>
        <dbReference type="ARBA" id="ARBA00001974"/>
    </source>
</evidence>
<dbReference type="GO" id="GO:0003997">
    <property type="term" value="F:acyl-CoA oxidase activity"/>
    <property type="evidence" value="ECO:0007669"/>
    <property type="project" value="InterPro"/>
</dbReference>
<dbReference type="PANTHER" id="PTHR10909">
    <property type="entry name" value="ELECTRON TRANSPORT OXIDOREDUCTASE"/>
    <property type="match status" value="1"/>
</dbReference>
<keyword evidence="11" id="KW-1185">Reference proteome</keyword>
<keyword evidence="6" id="KW-0560">Oxidoreductase</keyword>
<evidence type="ECO:0000256" key="6">
    <source>
        <dbReference type="ARBA" id="ARBA00023002"/>
    </source>
</evidence>
<evidence type="ECO:0000259" key="9">
    <source>
        <dbReference type="Pfam" id="PF22924"/>
    </source>
</evidence>
<organism evidence="10 11">
    <name type="scientific">Saccharopolyspora shandongensis</name>
    <dbReference type="NCBI Taxonomy" id="418495"/>
    <lineage>
        <taxon>Bacteria</taxon>
        <taxon>Bacillati</taxon>
        <taxon>Actinomycetota</taxon>
        <taxon>Actinomycetes</taxon>
        <taxon>Pseudonocardiales</taxon>
        <taxon>Pseudonocardiaceae</taxon>
        <taxon>Saccharopolyspora</taxon>
    </lineage>
</organism>
<dbReference type="GO" id="GO:0033540">
    <property type="term" value="P:fatty acid beta-oxidation using acyl-CoA oxidase"/>
    <property type="evidence" value="ECO:0007669"/>
    <property type="project" value="TreeGrafter"/>
</dbReference>
<dbReference type="InterPro" id="IPR055060">
    <property type="entry name" value="ACOX_C_alpha1"/>
</dbReference>
<sequence length="632" mass="69177">MTSVTTQYLPAASGIPQAEPEVREAAEDLAALVYDGRFDSVHADLRAALEDPVFDQRHGLAPLEAGRLSYERARFLHGRLGPAAELMRDQLRMFAIGEWSCLIDTTTLPILNIHYNLCLGTILQHGAGRDDLADYIDELGSMSSIGLLIATELGHGNNIAALETEAVYDHASREFVLNTPHARAQKFMPNTGISDIPKLAVVMARLKVDGADCGVLPFIVRISDHNGLCEGVHVTRLPEKPGFALDNAVTRFDHVRIPRRNLLTGDMGQLTDDGVFQGAVGSKRKQVLRALDRVTPGRICLAGALISAGRASVYIAVRYAEQRLTAAPGRGEVPILAYRSQQIALFSSLAQVYAMTFLVNHVKTEYLSRHSGNEAEVDQLISIAKALSSWEMSRVIHVCRERCGAQGMFSVNRIADYVPMAQGVVTAEGDNLPLLATVAAQMLARRGRSAGKTTPSDPASSDLLTGTFQLDLLQYREDSLRREARQAMTEETRGDGTLFSAWNQNMTAATSMARTRGVRLALKEFLTAVENAETEDGRTALRLLACLYGLLEVNRDSGWYLARNALTAEQVERLPREIESMCEQILPHSRLLVDGFKLTPELLRAPIADDDYITAVSRLVGHGLPAPRTASR</sequence>
<evidence type="ECO:0000256" key="7">
    <source>
        <dbReference type="ARBA" id="ARBA00023098"/>
    </source>
</evidence>
<evidence type="ECO:0000256" key="5">
    <source>
        <dbReference type="ARBA" id="ARBA00022832"/>
    </source>
</evidence>
<dbReference type="OrthoDB" id="1144545at2"/>
<dbReference type="Gene3D" id="2.40.110.10">
    <property type="entry name" value="Butyryl-CoA Dehydrogenase, subunit A, domain 2"/>
    <property type="match status" value="1"/>
</dbReference>
<reference evidence="11" key="1">
    <citation type="submission" date="2016-10" db="EMBL/GenBank/DDBJ databases">
        <authorList>
            <person name="Varghese N."/>
            <person name="Submissions S."/>
        </authorList>
    </citation>
    <scope>NUCLEOTIDE SEQUENCE [LARGE SCALE GENOMIC DNA]</scope>
    <source>
        <strain evidence="11">CGMCC 4.3530</strain>
    </source>
</reference>
<dbReference type="GO" id="GO:0055088">
    <property type="term" value="P:lipid homeostasis"/>
    <property type="evidence" value="ECO:0007669"/>
    <property type="project" value="TreeGrafter"/>
</dbReference>
<accession>A0A1H3SJP3</accession>